<dbReference type="Gene3D" id="3.40.50.720">
    <property type="entry name" value="NAD(P)-binding Rossmann-like Domain"/>
    <property type="match status" value="1"/>
</dbReference>
<organism evidence="2 3">
    <name type="scientific">Cymbomonas tetramitiformis</name>
    <dbReference type="NCBI Taxonomy" id="36881"/>
    <lineage>
        <taxon>Eukaryota</taxon>
        <taxon>Viridiplantae</taxon>
        <taxon>Chlorophyta</taxon>
        <taxon>Pyramimonadophyceae</taxon>
        <taxon>Pyramimonadales</taxon>
        <taxon>Pyramimonadaceae</taxon>
        <taxon>Cymbomonas</taxon>
    </lineage>
</organism>
<evidence type="ECO:0000313" key="3">
    <source>
        <dbReference type="Proteomes" id="UP001190700"/>
    </source>
</evidence>
<name>A0AAE0GN58_9CHLO</name>
<dbReference type="InterPro" id="IPR036291">
    <property type="entry name" value="NAD(P)-bd_dom_sf"/>
</dbReference>
<dbReference type="Proteomes" id="UP001190700">
    <property type="component" value="Unassembled WGS sequence"/>
</dbReference>
<protein>
    <recommendedName>
        <fullName evidence="1">NAD-dependent epimerase/dehydratase domain-containing protein</fullName>
    </recommendedName>
</protein>
<dbReference type="PANTHER" id="PTHR43242:SF1">
    <property type="entry name" value="NAD(P)-BINDING ROSSMANN-FOLD SUPERFAMILY PROTEIN"/>
    <property type="match status" value="1"/>
</dbReference>
<keyword evidence="3" id="KW-1185">Reference proteome</keyword>
<dbReference type="AlphaFoldDB" id="A0AAE0GN58"/>
<dbReference type="Pfam" id="PF01370">
    <property type="entry name" value="Epimerase"/>
    <property type="match status" value="1"/>
</dbReference>
<dbReference type="PANTHER" id="PTHR43242">
    <property type="entry name" value="NAD(P)-BINDING ROSSMANN-FOLD SUPERFAMILY PROTEIN"/>
    <property type="match status" value="1"/>
</dbReference>
<dbReference type="InterPro" id="IPR001509">
    <property type="entry name" value="Epimerase_deHydtase"/>
</dbReference>
<accession>A0AAE0GN58</accession>
<reference evidence="2 3" key="1">
    <citation type="journal article" date="2015" name="Genome Biol. Evol.">
        <title>Comparative Genomics of a Bacterivorous Green Alga Reveals Evolutionary Causalities and Consequences of Phago-Mixotrophic Mode of Nutrition.</title>
        <authorList>
            <person name="Burns J.A."/>
            <person name="Paasch A."/>
            <person name="Narechania A."/>
            <person name="Kim E."/>
        </authorList>
    </citation>
    <scope>NUCLEOTIDE SEQUENCE [LARGE SCALE GENOMIC DNA]</scope>
    <source>
        <strain evidence="2 3">PLY_AMNH</strain>
    </source>
</reference>
<gene>
    <name evidence="2" type="ORF">CYMTET_10995</name>
</gene>
<sequence>MYLPDKFLSELQKLEKLATGPTKVLITGGSGFLGQHLTVEFKRLGMNVAFTFVNCSELKVTGCGRYYMNLQDEVSIRNVVKEFKPNAVVHCAEARGPHVQDSDSAHHANVKGTMLLIEALIEERVPFLFIFISTDEVYKGATDCVSAQPCGESEELNVIDFMSSTRRPHVLHKMELEKYVSSHVRNHIIFRASNIYGYPCLEESSLQSTSKFSKIVASLKAGIQIELPNHLWRSPCLIDDAVTIITRAFILFIMSPEDGEVSYPRIYNLTSGHDLTTEYEMGKGMCRALGLSATLIVAKEAPVPDLEEPLHASEVNMHTNGSISRHARVAEEEIPTVVCLSNDNIREHLEIEPRTLEEGLRRTRFMIRAGDCEWLGSKIE</sequence>
<comment type="caution">
    <text evidence="2">The sequence shown here is derived from an EMBL/GenBank/DDBJ whole genome shotgun (WGS) entry which is preliminary data.</text>
</comment>
<evidence type="ECO:0000259" key="1">
    <source>
        <dbReference type="Pfam" id="PF01370"/>
    </source>
</evidence>
<evidence type="ECO:0000313" key="2">
    <source>
        <dbReference type="EMBL" id="KAK3281201.1"/>
    </source>
</evidence>
<proteinExistence type="predicted"/>
<dbReference type="SUPFAM" id="SSF51735">
    <property type="entry name" value="NAD(P)-binding Rossmann-fold domains"/>
    <property type="match status" value="1"/>
</dbReference>
<feature type="domain" description="NAD-dependent epimerase/dehydratase" evidence="1">
    <location>
        <begin position="24"/>
        <end position="248"/>
    </location>
</feature>
<dbReference type="EMBL" id="LGRX02003964">
    <property type="protein sequence ID" value="KAK3281201.1"/>
    <property type="molecule type" value="Genomic_DNA"/>
</dbReference>